<dbReference type="Proteomes" id="UP001178508">
    <property type="component" value="Chromosome 7"/>
</dbReference>
<dbReference type="AlphaFoldDB" id="A0AAV1FIC8"/>
<proteinExistence type="predicted"/>
<gene>
    <name evidence="1" type="ORF">XNOV1_A029597</name>
</gene>
<evidence type="ECO:0000313" key="1">
    <source>
        <dbReference type="EMBL" id="CAJ1060122.1"/>
    </source>
</evidence>
<keyword evidence="2" id="KW-1185">Reference proteome</keyword>
<feature type="non-terminal residue" evidence="1">
    <location>
        <position position="1"/>
    </location>
</feature>
<organism evidence="1 2">
    <name type="scientific">Xyrichtys novacula</name>
    <name type="common">Pearly razorfish</name>
    <name type="synonym">Hemipteronotus novacula</name>
    <dbReference type="NCBI Taxonomy" id="13765"/>
    <lineage>
        <taxon>Eukaryota</taxon>
        <taxon>Metazoa</taxon>
        <taxon>Chordata</taxon>
        <taxon>Craniata</taxon>
        <taxon>Vertebrata</taxon>
        <taxon>Euteleostomi</taxon>
        <taxon>Actinopterygii</taxon>
        <taxon>Neopterygii</taxon>
        <taxon>Teleostei</taxon>
        <taxon>Neoteleostei</taxon>
        <taxon>Acanthomorphata</taxon>
        <taxon>Eupercaria</taxon>
        <taxon>Labriformes</taxon>
        <taxon>Labridae</taxon>
        <taxon>Xyrichtys</taxon>
    </lineage>
</organism>
<accession>A0AAV1FIC8</accession>
<protein>
    <submittedName>
        <fullName evidence="1">Uncharacterized protein</fullName>
    </submittedName>
</protein>
<feature type="non-terminal residue" evidence="1">
    <location>
        <position position="79"/>
    </location>
</feature>
<evidence type="ECO:0000313" key="2">
    <source>
        <dbReference type="Proteomes" id="UP001178508"/>
    </source>
</evidence>
<reference evidence="1" key="1">
    <citation type="submission" date="2023-08" db="EMBL/GenBank/DDBJ databases">
        <authorList>
            <person name="Alioto T."/>
            <person name="Alioto T."/>
            <person name="Gomez Garrido J."/>
        </authorList>
    </citation>
    <scope>NUCLEOTIDE SEQUENCE</scope>
</reference>
<name>A0AAV1FIC8_XYRNO</name>
<sequence length="79" mass="9006">AGAVIPAGSADKDLIGSLKELCLYLNHAEPVCPEARVPLHKFYHEPARSDEVFEIYRMRCEDREETGGWVEGEREMEEE</sequence>
<dbReference type="EMBL" id="OY660870">
    <property type="protein sequence ID" value="CAJ1060122.1"/>
    <property type="molecule type" value="Genomic_DNA"/>
</dbReference>